<proteinExistence type="predicted"/>
<feature type="non-terminal residue" evidence="2">
    <location>
        <position position="1"/>
    </location>
</feature>
<feature type="compositionally biased region" description="Gly residues" evidence="1">
    <location>
        <begin position="1"/>
        <end position="10"/>
    </location>
</feature>
<name>A0ABP0QQX3_9DINO</name>
<dbReference type="EMBL" id="CAXAMM010040024">
    <property type="protein sequence ID" value="CAK9090672.1"/>
    <property type="molecule type" value="Genomic_DNA"/>
</dbReference>
<accession>A0ABP0QQX3</accession>
<evidence type="ECO:0008006" key="4">
    <source>
        <dbReference type="Google" id="ProtNLM"/>
    </source>
</evidence>
<dbReference type="SUPFAM" id="SSF48371">
    <property type="entry name" value="ARM repeat"/>
    <property type="match status" value="1"/>
</dbReference>
<comment type="caution">
    <text evidence="2">The sequence shown here is derived from an EMBL/GenBank/DDBJ whole genome shotgun (WGS) entry which is preliminary data.</text>
</comment>
<keyword evidence="3" id="KW-1185">Reference proteome</keyword>
<organism evidence="2 3">
    <name type="scientific">Durusdinium trenchii</name>
    <dbReference type="NCBI Taxonomy" id="1381693"/>
    <lineage>
        <taxon>Eukaryota</taxon>
        <taxon>Sar</taxon>
        <taxon>Alveolata</taxon>
        <taxon>Dinophyceae</taxon>
        <taxon>Suessiales</taxon>
        <taxon>Symbiodiniaceae</taxon>
        <taxon>Durusdinium</taxon>
    </lineage>
</organism>
<evidence type="ECO:0000313" key="2">
    <source>
        <dbReference type="EMBL" id="CAK9090672.1"/>
    </source>
</evidence>
<reference evidence="2 3" key="1">
    <citation type="submission" date="2024-02" db="EMBL/GenBank/DDBJ databases">
        <authorList>
            <person name="Chen Y."/>
            <person name="Shah S."/>
            <person name="Dougan E. K."/>
            <person name="Thang M."/>
            <person name="Chan C."/>
        </authorList>
    </citation>
    <scope>NUCLEOTIDE SEQUENCE [LARGE SCALE GENOMIC DNA]</scope>
</reference>
<feature type="region of interest" description="Disordered" evidence="1">
    <location>
        <begin position="1"/>
        <end position="32"/>
    </location>
</feature>
<sequence>AGGAAGGARAAGGDTAARGGGGSGPAAAAGSSAGARKKDAVKRIKDVCALCHANGVSPPASLLEPLVTGLLPVLGDSQQDRKLVRWVYLLCALVVDSGDLEIGQVAFDRLCQSLAASELGHENALRRSSAIRLIDGLTACTPGAVSARQSPVIASVLQEASGSLGLGYHVVGVQSSSATGSGLDGSLPDDAQLVATFGLLQTLSFEAANLDLAVEALCTSGSVLVHEASLRYLARHCAANARAIANKLLPLVPHCRQSPNRALHLERAQTQREWVHLCHRLVIRPETTEEQRRAFLISMALLVREPGPTSESVRLCAIRALSETPWQLLCDIELPRFPPELFPKDQGGDEQERIIDACRERMMETLSGKPRQPQVFAVCQAIQDFARSKAEYARKFSLILQSDDRFNLFWPHCVAVCRTTSSPDVRLEAIKAMIWLADEAAPGAGSAGAEGSCARQIKALSAPLDGPHLSQVLESLKQRVRFDPGLAPVLRDLAFSRFVANPEQVGLDSILSIWANCLASKNQDVRFMVLEDIFALLDTASLVGWHPAIFVFLEQHLEPLIKVEPRGDQTCLQDQMTVLPVFLDIHVPHIRALVFRLINGAAFSSRNTARCCVRTLCQVASLAASLGLVRPDKMTSVLELLLRDDAGLQDIVVPTLRSLAPGHPAPEPAVLPSS</sequence>
<dbReference type="InterPro" id="IPR016024">
    <property type="entry name" value="ARM-type_fold"/>
</dbReference>
<evidence type="ECO:0000313" key="3">
    <source>
        <dbReference type="Proteomes" id="UP001642464"/>
    </source>
</evidence>
<dbReference type="Proteomes" id="UP001642464">
    <property type="component" value="Unassembled WGS sequence"/>
</dbReference>
<gene>
    <name evidence="2" type="ORF">SCF082_LOCUS42758</name>
</gene>
<evidence type="ECO:0000256" key="1">
    <source>
        <dbReference type="SAM" id="MobiDB-lite"/>
    </source>
</evidence>
<protein>
    <recommendedName>
        <fullName evidence="4">MMS19 nucleotide excision repair protein</fullName>
    </recommendedName>
</protein>